<feature type="compositionally biased region" description="Basic and acidic residues" evidence="1">
    <location>
        <begin position="8"/>
        <end position="19"/>
    </location>
</feature>
<feature type="compositionally biased region" description="Low complexity" evidence="1">
    <location>
        <begin position="55"/>
        <end position="65"/>
    </location>
</feature>
<evidence type="ECO:0000256" key="1">
    <source>
        <dbReference type="SAM" id="MobiDB-lite"/>
    </source>
</evidence>
<feature type="region of interest" description="Disordered" evidence="1">
    <location>
        <begin position="1"/>
        <end position="133"/>
    </location>
</feature>
<name>A0A6J4QP27_9ACTN</name>
<feature type="non-terminal residue" evidence="2">
    <location>
        <position position="1"/>
    </location>
</feature>
<proteinExistence type="predicted"/>
<dbReference type="AlphaFoldDB" id="A0A6J4QP27"/>
<reference evidence="2" key="1">
    <citation type="submission" date="2020-02" db="EMBL/GenBank/DDBJ databases">
        <authorList>
            <person name="Meier V. D."/>
        </authorList>
    </citation>
    <scope>NUCLEOTIDE SEQUENCE</scope>
    <source>
        <strain evidence="2">AVDCRST_MAG02</strain>
    </source>
</reference>
<organism evidence="2">
    <name type="scientific">uncultured Rubrobacteraceae bacterium</name>
    <dbReference type="NCBI Taxonomy" id="349277"/>
    <lineage>
        <taxon>Bacteria</taxon>
        <taxon>Bacillati</taxon>
        <taxon>Actinomycetota</taxon>
        <taxon>Rubrobacteria</taxon>
        <taxon>Rubrobacterales</taxon>
        <taxon>Rubrobacteraceae</taxon>
        <taxon>environmental samples</taxon>
    </lineage>
</organism>
<sequence length="167" mass="18045">GTPDPDAQDGRPLAREVRPPARGALPERAQLHPRPPHPLPQTTRRPGGRDRRGPARLLPRAGALLLDRHRPRLHGPRRGLQARISGASDRKEKARRRVVGLARRPGSQRLPSPRDGPEQGPARRGARAAPPPGRLVLAVRGRGGGPAPVAVLWGTVGEGWGLRFRGM</sequence>
<evidence type="ECO:0000313" key="2">
    <source>
        <dbReference type="EMBL" id="CAA9450684.1"/>
    </source>
</evidence>
<feature type="non-terminal residue" evidence="2">
    <location>
        <position position="167"/>
    </location>
</feature>
<accession>A0A6J4QP27</accession>
<gene>
    <name evidence="2" type="ORF">AVDCRST_MAG02-863</name>
</gene>
<dbReference type="EMBL" id="CADCVH010000030">
    <property type="protein sequence ID" value="CAA9450684.1"/>
    <property type="molecule type" value="Genomic_DNA"/>
</dbReference>
<protein>
    <submittedName>
        <fullName evidence="2">Uncharacterized protein</fullName>
    </submittedName>
</protein>